<evidence type="ECO:0000256" key="3">
    <source>
        <dbReference type="ARBA" id="ARBA00022786"/>
    </source>
</evidence>
<evidence type="ECO:0000256" key="2">
    <source>
        <dbReference type="ARBA" id="ARBA00022776"/>
    </source>
</evidence>
<evidence type="ECO:0000313" key="6">
    <source>
        <dbReference type="WBParaSite" id="TREG1_95880.1"/>
    </source>
</evidence>
<keyword evidence="1" id="KW-0132">Cell division</keyword>
<dbReference type="PANTHER" id="PTHR12830">
    <property type="entry name" value="ANAPHASE-PROMOTING COMPLEX SUBUNIT 5"/>
    <property type="match status" value="1"/>
</dbReference>
<evidence type="ECO:0008006" key="7">
    <source>
        <dbReference type="Google" id="ProtNLM"/>
    </source>
</evidence>
<keyword evidence="2" id="KW-0498">Mitosis</keyword>
<evidence type="ECO:0000313" key="5">
    <source>
        <dbReference type="Proteomes" id="UP000050795"/>
    </source>
</evidence>
<dbReference type="PANTHER" id="PTHR12830:SF9">
    <property type="entry name" value="ANAPHASE-PROMOTING COMPLEX SUBUNIT 5"/>
    <property type="match status" value="1"/>
</dbReference>
<keyword evidence="5" id="KW-1185">Reference proteome</keyword>
<reference evidence="6" key="2">
    <citation type="submission" date="2023-11" db="UniProtKB">
        <authorList>
            <consortium name="WormBaseParasite"/>
        </authorList>
    </citation>
    <scope>IDENTIFICATION</scope>
</reference>
<organism evidence="5 6">
    <name type="scientific">Trichobilharzia regenti</name>
    <name type="common">Nasal bird schistosome</name>
    <dbReference type="NCBI Taxonomy" id="157069"/>
    <lineage>
        <taxon>Eukaryota</taxon>
        <taxon>Metazoa</taxon>
        <taxon>Spiralia</taxon>
        <taxon>Lophotrochozoa</taxon>
        <taxon>Platyhelminthes</taxon>
        <taxon>Trematoda</taxon>
        <taxon>Digenea</taxon>
        <taxon>Strigeidida</taxon>
        <taxon>Schistosomatoidea</taxon>
        <taxon>Schistosomatidae</taxon>
        <taxon>Trichobilharzia</taxon>
    </lineage>
</organism>
<sequence>MDFLKRIGSESFFVDSITHNSFILFVVLREYISSLLVSDNSVDRTHCISSEEKINLYMLMYNMLKENFSNPFDILKSNSDGQPCISAYLKPLVQGRIERLRDYSEAVAYTSLSTFKNVIFAKNRNDGNNADNDDEEEEIDVDMDNDDTNIRKKFLSTKDSVFGLFLRKFSLGFSSQSFEKMIRFLDSFYEVYDNEITKHFTSSYMNDSTKHTLMEHSSACSDSIVNNSFKRDQFQTFTRNKASSICAEIIESVGKIGGRPNVNLHKYNELLSLADEMYPELPSVHYASHVYALHKRNFIEAENELHAYIETCMASSEDPEAALLGGQQLTSAPPVPPISLSSLTTSAGTTGTTGTTTTTTTTTAIATSSTVNSAVSSRSTCANLAVIGAGMHLNFGHLYSGKCLIKEALQKSLESESKDSLRHVKVTHSLLNSNTEPFRYDDQLPSKTTFKLNDVSLTEFRTKFWSALDSGAEPYEQLITYFNSPSAISQAYFALCLLDLATMWHFYGYPNMATVLMQCIVNADCLEPCPNSDNVLVTAFANIIKEFNSVGLIETALKLSKLCRSALCRFPGQSPLLQACIEVELEQNLRSGYDLAQCDRLVNSLRLYCPWEAALRQAEVEQKRDNVSYTHDILRHIIDSIVERRQYDGGMLKQQLTTTNTTDNTAGKLLYSIDLSTHRTPFKHLTLPTFPEHTPVGGLCKLINIELRAHLSLIELLITLKLYSYAMSEIDATIKLCKQYKLDLGLDIIKLFQCATHMSAHNEIPVSLSTSSVTSAGDNEETSGPYNKIFTSTKQQQINKLKLHKTTPNVMLELNTSLEEILHRTDRLTKIRSQENSQSSFIQMHLAELLKALNFYRQVDDRKRVLDILVLMATALNSMNEYAKRNEVSKSFHILREHFGLNSTPSNRFTVDIL</sequence>
<reference evidence="5" key="1">
    <citation type="submission" date="2022-06" db="EMBL/GenBank/DDBJ databases">
        <authorList>
            <person name="Berger JAMES D."/>
            <person name="Berger JAMES D."/>
        </authorList>
    </citation>
    <scope>NUCLEOTIDE SEQUENCE [LARGE SCALE GENOMIC DNA]</scope>
</reference>
<dbReference type="GO" id="GO:0051301">
    <property type="term" value="P:cell division"/>
    <property type="evidence" value="ECO:0007669"/>
    <property type="project" value="UniProtKB-KW"/>
</dbReference>
<protein>
    <recommendedName>
        <fullName evidence="7">Anaphase-promoting complex subunit 5</fullName>
    </recommendedName>
</protein>
<dbReference type="GO" id="GO:0070979">
    <property type="term" value="P:protein K11-linked ubiquitination"/>
    <property type="evidence" value="ECO:0007669"/>
    <property type="project" value="TreeGrafter"/>
</dbReference>
<keyword evidence="4" id="KW-0131">Cell cycle</keyword>
<dbReference type="AlphaFoldDB" id="A0AA85KI54"/>
<name>A0AA85KI54_TRIRE</name>
<dbReference type="WBParaSite" id="TREG1_95880.1">
    <property type="protein sequence ID" value="TREG1_95880.1"/>
    <property type="gene ID" value="TREG1_95880"/>
</dbReference>
<dbReference type="Proteomes" id="UP000050795">
    <property type="component" value="Unassembled WGS sequence"/>
</dbReference>
<dbReference type="GO" id="GO:0005680">
    <property type="term" value="C:anaphase-promoting complex"/>
    <property type="evidence" value="ECO:0007669"/>
    <property type="project" value="InterPro"/>
</dbReference>
<proteinExistence type="predicted"/>
<dbReference type="GO" id="GO:0031145">
    <property type="term" value="P:anaphase-promoting complex-dependent catabolic process"/>
    <property type="evidence" value="ECO:0007669"/>
    <property type="project" value="TreeGrafter"/>
</dbReference>
<keyword evidence="3" id="KW-0833">Ubl conjugation pathway</keyword>
<evidence type="ECO:0000256" key="4">
    <source>
        <dbReference type="ARBA" id="ARBA00023306"/>
    </source>
</evidence>
<dbReference type="InterPro" id="IPR037679">
    <property type="entry name" value="Apc5"/>
</dbReference>
<evidence type="ECO:0000256" key="1">
    <source>
        <dbReference type="ARBA" id="ARBA00022618"/>
    </source>
</evidence>
<accession>A0AA85KI54</accession>
<dbReference type="GO" id="GO:0045842">
    <property type="term" value="P:positive regulation of mitotic metaphase/anaphase transition"/>
    <property type="evidence" value="ECO:0007669"/>
    <property type="project" value="TreeGrafter"/>
</dbReference>